<dbReference type="AlphaFoldDB" id="A0A2P6NSY8"/>
<dbReference type="CDD" id="cd00770">
    <property type="entry name" value="SerRS_core"/>
    <property type="match status" value="1"/>
</dbReference>
<dbReference type="InterPro" id="IPR033729">
    <property type="entry name" value="SerRS_core"/>
</dbReference>
<gene>
    <name evidence="13" type="ORF">PROFUN_04809</name>
</gene>
<feature type="site" description="Important for serine binding" evidence="9">
    <location>
        <position position="402"/>
    </location>
</feature>
<evidence type="ECO:0000256" key="8">
    <source>
        <dbReference type="ARBA" id="ARBA00031113"/>
    </source>
</evidence>
<name>A0A2P6NSY8_9EUKA</name>
<dbReference type="Proteomes" id="UP000241769">
    <property type="component" value="Unassembled WGS sequence"/>
</dbReference>
<evidence type="ECO:0000256" key="10">
    <source>
        <dbReference type="PIRSR" id="PIRSR001529-2"/>
    </source>
</evidence>
<dbReference type="STRING" id="1890364.A0A2P6NSY8"/>
<evidence type="ECO:0000256" key="1">
    <source>
        <dbReference type="ARBA" id="ARBA00010728"/>
    </source>
</evidence>
<dbReference type="EC" id="6.1.1.11" evidence="2"/>
<feature type="coiled-coil region" evidence="11">
    <location>
        <begin position="42"/>
        <end position="93"/>
    </location>
</feature>
<comment type="caution">
    <text evidence="13">The sequence shown here is derived from an EMBL/GenBank/DDBJ whole genome shotgun (WGS) entry which is preliminary data.</text>
</comment>
<dbReference type="GO" id="GO:0006434">
    <property type="term" value="P:seryl-tRNA aminoacylation"/>
    <property type="evidence" value="ECO:0007669"/>
    <property type="project" value="InterPro"/>
</dbReference>
<feature type="binding site" evidence="10">
    <location>
        <begin position="364"/>
        <end position="367"/>
    </location>
    <ligand>
        <name>ATP</name>
        <dbReference type="ChEBI" id="CHEBI:30616"/>
    </ligand>
</feature>
<dbReference type="Gene3D" id="1.10.287.40">
    <property type="entry name" value="Serine-tRNA synthetase, tRNA binding domain"/>
    <property type="match status" value="1"/>
</dbReference>
<dbReference type="PANTHER" id="PTHR11778">
    <property type="entry name" value="SERYL-TRNA SYNTHETASE"/>
    <property type="match status" value="1"/>
</dbReference>
<dbReference type="SUPFAM" id="SSF46589">
    <property type="entry name" value="tRNA-binding arm"/>
    <property type="match status" value="1"/>
</dbReference>
<evidence type="ECO:0000256" key="9">
    <source>
        <dbReference type="PIRSR" id="PIRSR001529-1"/>
    </source>
</evidence>
<dbReference type="InterPro" id="IPR045864">
    <property type="entry name" value="aa-tRNA-synth_II/BPL/LPL"/>
</dbReference>
<evidence type="ECO:0000256" key="3">
    <source>
        <dbReference type="ARBA" id="ARBA00022598"/>
    </source>
</evidence>
<feature type="binding site" evidence="9">
    <location>
        <position position="400"/>
    </location>
    <ligand>
        <name>L-serine</name>
        <dbReference type="ChEBI" id="CHEBI:33384"/>
    </ligand>
</feature>
<comment type="similarity">
    <text evidence="1">Belongs to the class-II aminoacyl-tRNA synthetase family. Type-1 seryl-tRNA synthetase subfamily.</text>
</comment>
<keyword evidence="5 10" id="KW-0067">ATP-binding</keyword>
<dbReference type="InterPro" id="IPR042103">
    <property type="entry name" value="SerRS_1_N_sf"/>
</dbReference>
<feature type="binding site" evidence="10">
    <location>
        <begin position="293"/>
        <end position="296"/>
    </location>
    <ligand>
        <name>ATP</name>
        <dbReference type="ChEBI" id="CHEBI:30616"/>
    </ligand>
</feature>
<keyword evidence="6" id="KW-0648">Protein biosynthesis</keyword>
<dbReference type="Gene3D" id="3.30.930.10">
    <property type="entry name" value="Bira Bifunctional Protein, Domain 2"/>
    <property type="match status" value="1"/>
</dbReference>
<feature type="binding site" evidence="9">
    <location>
        <position position="246"/>
    </location>
    <ligand>
        <name>L-serine</name>
        <dbReference type="ChEBI" id="CHEBI:33384"/>
    </ligand>
</feature>
<dbReference type="InterPro" id="IPR010978">
    <property type="entry name" value="tRNA-bd_arm"/>
</dbReference>
<accession>A0A2P6NSY8</accession>
<proteinExistence type="inferred from homology"/>
<dbReference type="PIRSF" id="PIRSF001529">
    <property type="entry name" value="Ser-tRNA-synth_IIa"/>
    <property type="match status" value="1"/>
</dbReference>
<keyword evidence="3" id="KW-0436">Ligase</keyword>
<dbReference type="InterPro" id="IPR002314">
    <property type="entry name" value="aa-tRNA-synt_IIb"/>
</dbReference>
<dbReference type="InterPro" id="IPR002317">
    <property type="entry name" value="Ser-tRNA-ligase_type_1"/>
</dbReference>
<feature type="binding site" evidence="9">
    <location>
        <position position="300"/>
    </location>
    <ligand>
        <name>L-serine</name>
        <dbReference type="ChEBI" id="CHEBI:33384"/>
    </ligand>
</feature>
<keyword evidence="7" id="KW-0030">Aminoacyl-tRNA synthetase</keyword>
<dbReference type="PRINTS" id="PR00981">
    <property type="entry name" value="TRNASYNTHSER"/>
</dbReference>
<evidence type="ECO:0000256" key="7">
    <source>
        <dbReference type="ARBA" id="ARBA00023146"/>
    </source>
</evidence>
<dbReference type="EMBL" id="MDYQ01000023">
    <property type="protein sequence ID" value="PRP87073.1"/>
    <property type="molecule type" value="Genomic_DNA"/>
</dbReference>
<dbReference type="InterPro" id="IPR006195">
    <property type="entry name" value="aa-tRNA-synth_II"/>
</dbReference>
<evidence type="ECO:0000313" key="14">
    <source>
        <dbReference type="Proteomes" id="UP000241769"/>
    </source>
</evidence>
<keyword evidence="4" id="KW-0547">Nucleotide-binding</keyword>
<dbReference type="Pfam" id="PF02403">
    <property type="entry name" value="Seryl_tRNA_N"/>
    <property type="match status" value="1"/>
</dbReference>
<feature type="binding site" evidence="10">
    <location>
        <begin position="277"/>
        <end position="279"/>
    </location>
    <ligand>
        <name>ATP</name>
        <dbReference type="ChEBI" id="CHEBI:30616"/>
    </ligand>
</feature>
<dbReference type="PROSITE" id="PS50862">
    <property type="entry name" value="AA_TRNA_LIGASE_II"/>
    <property type="match status" value="1"/>
</dbReference>
<evidence type="ECO:0000256" key="4">
    <source>
        <dbReference type="ARBA" id="ARBA00022741"/>
    </source>
</evidence>
<dbReference type="InParanoid" id="A0A2P6NSY8"/>
<evidence type="ECO:0000256" key="2">
    <source>
        <dbReference type="ARBA" id="ARBA00012840"/>
    </source>
</evidence>
<dbReference type="GO" id="GO:0005524">
    <property type="term" value="F:ATP binding"/>
    <property type="evidence" value="ECO:0007669"/>
    <property type="project" value="UniProtKB-KW"/>
</dbReference>
<evidence type="ECO:0000256" key="11">
    <source>
        <dbReference type="SAM" id="Coils"/>
    </source>
</evidence>
<evidence type="ECO:0000259" key="12">
    <source>
        <dbReference type="PROSITE" id="PS50862"/>
    </source>
</evidence>
<dbReference type="SUPFAM" id="SSF55681">
    <property type="entry name" value="Class II aaRS and biotin synthetases"/>
    <property type="match status" value="1"/>
</dbReference>
<dbReference type="Pfam" id="PF00587">
    <property type="entry name" value="tRNA-synt_2b"/>
    <property type="match status" value="1"/>
</dbReference>
<dbReference type="FunFam" id="3.30.930.10:FF:000026">
    <property type="entry name" value="Seryl-tRNA synthetase, cytoplasmic"/>
    <property type="match status" value="1"/>
</dbReference>
<evidence type="ECO:0000256" key="5">
    <source>
        <dbReference type="ARBA" id="ARBA00022840"/>
    </source>
</evidence>
<reference evidence="13 14" key="1">
    <citation type="journal article" date="2018" name="Genome Biol. Evol.">
        <title>Multiple Roots of Fruiting Body Formation in Amoebozoa.</title>
        <authorList>
            <person name="Hillmann F."/>
            <person name="Forbes G."/>
            <person name="Novohradska S."/>
            <person name="Ferling I."/>
            <person name="Riege K."/>
            <person name="Groth M."/>
            <person name="Westermann M."/>
            <person name="Marz M."/>
            <person name="Spaller T."/>
            <person name="Winckler T."/>
            <person name="Schaap P."/>
            <person name="Glockner G."/>
        </authorList>
    </citation>
    <scope>NUCLEOTIDE SEQUENCE [LARGE SCALE GENOMIC DNA]</scope>
    <source>
        <strain evidence="13 14">Jena</strain>
    </source>
</reference>
<dbReference type="NCBIfam" id="TIGR00414">
    <property type="entry name" value="serS"/>
    <property type="match status" value="1"/>
</dbReference>
<keyword evidence="14" id="KW-1185">Reference proteome</keyword>
<keyword evidence="11" id="KW-0175">Coiled coil</keyword>
<sequence>MGLDILLFREQFENGKLVKESQRRRGKGPETVDAVITADGKAKEAKYKLDQANAKRHEIQKRITEKRKTGGSIEELLAEKEANEATIPGLEKDSEELNKIVNDLLSSIGNLVHDSVIVNNNEDFNEIVKTWGETKTGEHYHHHFDVLAMLDAVELARGVKVASHRGYFLRGVGVQLNFAIMNYAMEFLVKKNYTLLQPPYLMRRDVMAKTAQLEQFDEELYKIKLSHKDKPDGQTDDDDERYLIATSEQPISALHQGEWLETKQLPIRYAGVSTCFRKEAGAHGKDVRGIFRVHQFEKIEQFCITGPEESWEMHEAMLAASEEFYQSLGIPYRVVSIVSGALNNAASKKYDLEGWFPSFNEHRELVSCSNCTDYQSRTMDIRYGSKKQGEREKKYVHMLNSTLAATTRTICAIAENYQTAEGVVVPEPLRKYIPNLPEDNILRYVVKYEDLPQSKGTKGKKK</sequence>
<dbReference type="GO" id="GO:0004828">
    <property type="term" value="F:serine-tRNA ligase activity"/>
    <property type="evidence" value="ECO:0007669"/>
    <property type="project" value="UniProtKB-EC"/>
</dbReference>
<feature type="binding site" evidence="9">
    <location>
        <position position="277"/>
    </location>
    <ligand>
        <name>L-serine</name>
        <dbReference type="ChEBI" id="CHEBI:33384"/>
    </ligand>
</feature>
<dbReference type="InterPro" id="IPR015866">
    <property type="entry name" value="Ser-tRNA-synth_1_N"/>
</dbReference>
<organism evidence="13 14">
    <name type="scientific">Planoprotostelium fungivorum</name>
    <dbReference type="NCBI Taxonomy" id="1890364"/>
    <lineage>
        <taxon>Eukaryota</taxon>
        <taxon>Amoebozoa</taxon>
        <taxon>Evosea</taxon>
        <taxon>Variosea</taxon>
        <taxon>Cavosteliida</taxon>
        <taxon>Cavosteliaceae</taxon>
        <taxon>Planoprotostelium</taxon>
    </lineage>
</organism>
<feature type="domain" description="Aminoacyl-transfer RNA synthetases class-II family profile" evidence="12">
    <location>
        <begin position="180"/>
        <end position="426"/>
    </location>
</feature>
<evidence type="ECO:0000313" key="13">
    <source>
        <dbReference type="EMBL" id="PRP87073.1"/>
    </source>
</evidence>
<dbReference type="OrthoDB" id="10264585at2759"/>
<protein>
    <recommendedName>
        <fullName evidence="2">serine--tRNA ligase</fullName>
        <ecNumber evidence="2">6.1.1.11</ecNumber>
    </recommendedName>
    <alternativeName>
        <fullName evidence="8">Seryl-tRNA synthetase</fullName>
    </alternativeName>
</protein>
<evidence type="ECO:0000256" key="6">
    <source>
        <dbReference type="ARBA" id="ARBA00022917"/>
    </source>
</evidence>
<dbReference type="FunCoup" id="A0A2P6NSY8">
    <property type="interactions" value="702"/>
</dbReference>